<name>A0A7S0RS68_9CHLO</name>
<feature type="region of interest" description="Disordered" evidence="1">
    <location>
        <begin position="54"/>
        <end position="78"/>
    </location>
</feature>
<dbReference type="EMBL" id="HBFA01033767">
    <property type="protein sequence ID" value="CAD8684759.1"/>
    <property type="molecule type" value="Transcribed_RNA"/>
</dbReference>
<organism evidence="2">
    <name type="scientific">Pyramimonas obovata</name>
    <dbReference type="NCBI Taxonomy" id="1411642"/>
    <lineage>
        <taxon>Eukaryota</taxon>
        <taxon>Viridiplantae</taxon>
        <taxon>Chlorophyta</taxon>
        <taxon>Pyramimonadophyceae</taxon>
        <taxon>Pyramimonadales</taxon>
        <taxon>Pyramimonadaceae</taxon>
        <taxon>Pyramimonas</taxon>
        <taxon>Pyramimonas incertae sedis</taxon>
    </lineage>
</organism>
<reference evidence="2" key="1">
    <citation type="submission" date="2021-01" db="EMBL/GenBank/DDBJ databases">
        <authorList>
            <person name="Corre E."/>
            <person name="Pelletier E."/>
            <person name="Niang G."/>
            <person name="Scheremetjew M."/>
            <person name="Finn R."/>
            <person name="Kale V."/>
            <person name="Holt S."/>
            <person name="Cochrane G."/>
            <person name="Meng A."/>
            <person name="Brown T."/>
            <person name="Cohen L."/>
        </authorList>
    </citation>
    <scope>NUCLEOTIDE SEQUENCE</scope>
    <source>
        <strain evidence="2">CCMP722</strain>
    </source>
</reference>
<evidence type="ECO:0000256" key="1">
    <source>
        <dbReference type="SAM" id="MobiDB-lite"/>
    </source>
</evidence>
<dbReference type="AlphaFoldDB" id="A0A7S0RS68"/>
<evidence type="ECO:0000313" key="2">
    <source>
        <dbReference type="EMBL" id="CAD8684759.1"/>
    </source>
</evidence>
<proteinExistence type="predicted"/>
<protein>
    <submittedName>
        <fullName evidence="2">Uncharacterized protein</fullName>
    </submittedName>
</protein>
<gene>
    <name evidence="2" type="ORF">POBO1169_LOCUS16960</name>
</gene>
<sequence>MAAVKQFFMLDGLLGGLSRYNQVHIRGETTGPLKHIMWGVFVLGTGLEYAHHHHMLPNPSPGRDFGHAAAAAPAPPQTLEQQVADLKDEISLLRKDLKDNKVQIVVK</sequence>
<accession>A0A7S0RS68</accession>